<sequence length="129" mass="14548">MKQPLLYLSLLVMISCGDTYTSSSPAKQKYLDSLNNSIVTGQLNKEAWAKTPESIAGHFFPNISQPAGGNKRYSITIQPVSAKECILSITDEGALDDDEILGERHEMNFQLHEGRWKIIKLVNSYKRRF</sequence>
<dbReference type="RefSeq" id="WP_209142745.1">
    <property type="nucleotide sequence ID" value="NZ_JAGHKO010000011.1"/>
</dbReference>
<dbReference type="Proteomes" id="UP000677244">
    <property type="component" value="Unassembled WGS sequence"/>
</dbReference>
<evidence type="ECO:0000313" key="2">
    <source>
        <dbReference type="Proteomes" id="UP000677244"/>
    </source>
</evidence>
<evidence type="ECO:0000313" key="1">
    <source>
        <dbReference type="EMBL" id="MBO9204307.1"/>
    </source>
</evidence>
<protein>
    <recommendedName>
        <fullName evidence="3">Lipoprotein</fullName>
    </recommendedName>
</protein>
<proteinExistence type="predicted"/>
<dbReference type="PROSITE" id="PS51257">
    <property type="entry name" value="PROKAR_LIPOPROTEIN"/>
    <property type="match status" value="1"/>
</dbReference>
<dbReference type="EMBL" id="JAGHKO010000011">
    <property type="protein sequence ID" value="MBO9204307.1"/>
    <property type="molecule type" value="Genomic_DNA"/>
</dbReference>
<accession>A0ABS3Z2B3</accession>
<organism evidence="1 2">
    <name type="scientific">Niastella soli</name>
    <dbReference type="NCBI Taxonomy" id="2821487"/>
    <lineage>
        <taxon>Bacteria</taxon>
        <taxon>Pseudomonadati</taxon>
        <taxon>Bacteroidota</taxon>
        <taxon>Chitinophagia</taxon>
        <taxon>Chitinophagales</taxon>
        <taxon>Chitinophagaceae</taxon>
        <taxon>Niastella</taxon>
    </lineage>
</organism>
<gene>
    <name evidence="1" type="ORF">J7I42_28725</name>
</gene>
<name>A0ABS3Z2B3_9BACT</name>
<reference evidence="1 2" key="1">
    <citation type="submission" date="2021-03" db="EMBL/GenBank/DDBJ databases">
        <title>Assistant Professor.</title>
        <authorList>
            <person name="Huq M.A."/>
        </authorList>
    </citation>
    <scope>NUCLEOTIDE SEQUENCE [LARGE SCALE GENOMIC DNA]</scope>
    <source>
        <strain evidence="1 2">MAH-29</strain>
    </source>
</reference>
<comment type="caution">
    <text evidence="1">The sequence shown here is derived from an EMBL/GenBank/DDBJ whole genome shotgun (WGS) entry which is preliminary data.</text>
</comment>
<evidence type="ECO:0008006" key="3">
    <source>
        <dbReference type="Google" id="ProtNLM"/>
    </source>
</evidence>
<keyword evidence="2" id="KW-1185">Reference proteome</keyword>